<gene>
    <name evidence="1" type="ORF">BCR33DRAFT_837524</name>
</gene>
<dbReference type="EMBL" id="MCGO01000060">
    <property type="protein sequence ID" value="ORY35243.1"/>
    <property type="molecule type" value="Genomic_DNA"/>
</dbReference>
<comment type="caution">
    <text evidence="1">The sequence shown here is derived from an EMBL/GenBank/DDBJ whole genome shotgun (WGS) entry which is preliminary data.</text>
</comment>
<reference evidence="1 2" key="1">
    <citation type="submission" date="2016-07" db="EMBL/GenBank/DDBJ databases">
        <title>Pervasive Adenine N6-methylation of Active Genes in Fungi.</title>
        <authorList>
            <consortium name="DOE Joint Genome Institute"/>
            <person name="Mondo S.J."/>
            <person name="Dannebaum R.O."/>
            <person name="Kuo R.C."/>
            <person name="Labutti K."/>
            <person name="Haridas S."/>
            <person name="Kuo A."/>
            <person name="Salamov A."/>
            <person name="Ahrendt S.R."/>
            <person name="Lipzen A."/>
            <person name="Sullivan W."/>
            <person name="Andreopoulos W.B."/>
            <person name="Clum A."/>
            <person name="Lindquist E."/>
            <person name="Daum C."/>
            <person name="Ramamoorthy G.K."/>
            <person name="Gryganskyi A."/>
            <person name="Culley D."/>
            <person name="Magnuson J.K."/>
            <person name="James T.Y."/>
            <person name="O'Malley M.A."/>
            <person name="Stajich J.E."/>
            <person name="Spatafora J.W."/>
            <person name="Visel A."/>
            <person name="Grigoriev I.V."/>
        </authorList>
    </citation>
    <scope>NUCLEOTIDE SEQUENCE [LARGE SCALE GENOMIC DNA]</scope>
    <source>
        <strain evidence="1 2">JEL800</strain>
    </source>
</reference>
<keyword evidence="2" id="KW-1185">Reference proteome</keyword>
<sequence>MMVLANDLDEIVYSKVLDQAVVDYYDTLQTLHNATNAARQVRHSESQVAIDGKARLSRFTFLSSRARNEATTKRDQGIATTQAKQTNLETQVAGIENTLKKFQDAATNQKKIHANWVLVVSKFMLISKDLNEMLYTTVLDQALTDYYAILHTCFKAASAFRQVSYALSTQPKKIGSHERAGLLLPQLLANAAAVYNPLTAVVMDFDLSASVAWDAEDVTLSLLSRAQTFMIDELASLRQKLATQHDVLTKASNQVAFIRSKLILTIFDSCGILASESQNVAKALAYDHRNLSFLVSLKTDFENGSSNNESTWSYLPTKKEVGRAVGLLYPELTPDVIEVSADGLPRYE</sequence>
<dbReference type="Proteomes" id="UP000193642">
    <property type="component" value="Unassembled WGS sequence"/>
</dbReference>
<dbReference type="AlphaFoldDB" id="A0A1Y2BKE5"/>
<evidence type="ECO:0000313" key="2">
    <source>
        <dbReference type="Proteomes" id="UP000193642"/>
    </source>
</evidence>
<proteinExistence type="predicted"/>
<name>A0A1Y2BKE5_9FUNG</name>
<evidence type="ECO:0000313" key="1">
    <source>
        <dbReference type="EMBL" id="ORY35243.1"/>
    </source>
</evidence>
<organism evidence="1 2">
    <name type="scientific">Rhizoclosmatium globosum</name>
    <dbReference type="NCBI Taxonomy" id="329046"/>
    <lineage>
        <taxon>Eukaryota</taxon>
        <taxon>Fungi</taxon>
        <taxon>Fungi incertae sedis</taxon>
        <taxon>Chytridiomycota</taxon>
        <taxon>Chytridiomycota incertae sedis</taxon>
        <taxon>Chytridiomycetes</taxon>
        <taxon>Chytridiales</taxon>
        <taxon>Chytriomycetaceae</taxon>
        <taxon>Rhizoclosmatium</taxon>
    </lineage>
</organism>
<dbReference type="OrthoDB" id="10296726at2759"/>
<protein>
    <submittedName>
        <fullName evidence="1">Uncharacterized protein</fullName>
    </submittedName>
</protein>
<accession>A0A1Y2BKE5</accession>